<dbReference type="PANTHER" id="PTHR21659:SF112">
    <property type="entry name" value="PROTEIN SNA2-RELATED"/>
    <property type="match status" value="1"/>
</dbReference>
<accession>A0A9W7W571</accession>
<evidence type="ECO:0000256" key="5">
    <source>
        <dbReference type="ARBA" id="ARBA00023136"/>
    </source>
</evidence>
<keyword evidence="3 6" id="KW-0812">Transmembrane</keyword>
<protein>
    <submittedName>
        <fullName evidence="7">Proteolipid membrane potential modulator</fullName>
    </submittedName>
</protein>
<comment type="similarity">
    <text evidence="2">Belongs to the UPF0057 (PMP3) family.</text>
</comment>
<sequence>MTLGGLTLAFVAIFLPPLPVLIRAGCGTYFLLSIILLFLGWIPAILFAWFVIIDKPGDQASGVAGAGQEPQRRECGAECELCRAGWGGPVELRESDGVHGVEVEIEVEVEVEVEGADQVAGDDGAAEAEHDFEAGVFEVRGFGVGPCGFWS</sequence>
<keyword evidence="8" id="KW-1185">Reference proteome</keyword>
<proteinExistence type="inferred from homology"/>
<evidence type="ECO:0000256" key="3">
    <source>
        <dbReference type="ARBA" id="ARBA00022692"/>
    </source>
</evidence>
<comment type="caution">
    <text evidence="7">The sequence shown here is derived from an EMBL/GenBank/DDBJ whole genome shotgun (WGS) entry which is preliminary data.</text>
</comment>
<gene>
    <name evidence="7" type="ORF">Tdes44962_MAKER08267</name>
</gene>
<evidence type="ECO:0000256" key="2">
    <source>
        <dbReference type="ARBA" id="ARBA00009530"/>
    </source>
</evidence>
<dbReference type="PANTHER" id="PTHR21659">
    <property type="entry name" value="HYDROPHOBIC PROTEIN RCI2 LOW TEMPERATURE AND SALT RESPONSIVE PROTEIN LTI6 -RELATED"/>
    <property type="match status" value="1"/>
</dbReference>
<reference evidence="7 8" key="1">
    <citation type="journal article" date="2018" name="IMA Fungus">
        <title>IMA Genome-F 10: Nine draft genome sequences of Claviceps purpurea s.lat., including C. arundinis, C. humidiphila, and C. cf. spartinae, pseudomolecules for the pitch canker pathogen Fusarium circinatum, draft genome of Davidsoniella eucalypti, Grosmannia galeiformis, Quambalaria eucalypti, and Teratosphaeria destructans.</title>
        <authorList>
            <person name="Wingfield B.D."/>
            <person name="Liu M."/>
            <person name="Nguyen H.D."/>
            <person name="Lane F.A."/>
            <person name="Morgan S.W."/>
            <person name="De Vos L."/>
            <person name="Wilken P.M."/>
            <person name="Duong T.A."/>
            <person name="Aylward J."/>
            <person name="Coetzee M.P."/>
            <person name="Dadej K."/>
            <person name="De Beer Z.W."/>
            <person name="Findlay W."/>
            <person name="Havenga M."/>
            <person name="Kolarik M."/>
            <person name="Menzies J.G."/>
            <person name="Naidoo K."/>
            <person name="Pochopski O."/>
            <person name="Shoukouhi P."/>
            <person name="Santana Q.C."/>
            <person name="Seifert K.A."/>
            <person name="Soal N."/>
            <person name="Steenkamp E.T."/>
            <person name="Tatham C.T."/>
            <person name="van der Nest M.A."/>
            <person name="Wingfield M.J."/>
        </authorList>
    </citation>
    <scope>NUCLEOTIDE SEQUENCE [LARGE SCALE GENOMIC DNA]</scope>
    <source>
        <strain evidence="7">CMW44962</strain>
    </source>
</reference>
<dbReference type="EMBL" id="RIBY02000746">
    <property type="protein sequence ID" value="KAH9838118.1"/>
    <property type="molecule type" value="Genomic_DNA"/>
</dbReference>
<evidence type="ECO:0000256" key="6">
    <source>
        <dbReference type="SAM" id="Phobius"/>
    </source>
</evidence>
<keyword evidence="5 6" id="KW-0472">Membrane</keyword>
<reference evidence="7 8" key="2">
    <citation type="journal article" date="2021" name="Curr. Genet.">
        <title>Genetic response to nitrogen starvation in the aggressive Eucalyptus foliar pathogen Teratosphaeria destructans.</title>
        <authorList>
            <person name="Havenga M."/>
            <person name="Wingfield B.D."/>
            <person name="Wingfield M.J."/>
            <person name="Dreyer L.L."/>
            <person name="Roets F."/>
            <person name="Aylward J."/>
        </authorList>
    </citation>
    <scope>NUCLEOTIDE SEQUENCE [LARGE SCALE GENOMIC DNA]</scope>
    <source>
        <strain evidence="7">CMW44962</strain>
    </source>
</reference>
<evidence type="ECO:0000313" key="8">
    <source>
        <dbReference type="Proteomes" id="UP001138500"/>
    </source>
</evidence>
<dbReference type="OrthoDB" id="2802411at2759"/>
<dbReference type="InterPro" id="IPR000612">
    <property type="entry name" value="PMP3"/>
</dbReference>
<evidence type="ECO:0000256" key="1">
    <source>
        <dbReference type="ARBA" id="ARBA00004370"/>
    </source>
</evidence>
<feature type="transmembrane region" description="Helical" evidence="6">
    <location>
        <begin position="34"/>
        <end position="53"/>
    </location>
</feature>
<dbReference type="AlphaFoldDB" id="A0A9W7W571"/>
<name>A0A9W7W571_9PEZI</name>
<dbReference type="Pfam" id="PF01679">
    <property type="entry name" value="Pmp3"/>
    <property type="match status" value="1"/>
</dbReference>
<evidence type="ECO:0000313" key="7">
    <source>
        <dbReference type="EMBL" id="KAH9838118.1"/>
    </source>
</evidence>
<organism evidence="7 8">
    <name type="scientific">Teratosphaeria destructans</name>
    <dbReference type="NCBI Taxonomy" id="418781"/>
    <lineage>
        <taxon>Eukaryota</taxon>
        <taxon>Fungi</taxon>
        <taxon>Dikarya</taxon>
        <taxon>Ascomycota</taxon>
        <taxon>Pezizomycotina</taxon>
        <taxon>Dothideomycetes</taxon>
        <taxon>Dothideomycetidae</taxon>
        <taxon>Mycosphaerellales</taxon>
        <taxon>Teratosphaeriaceae</taxon>
        <taxon>Teratosphaeria</taxon>
    </lineage>
</organism>
<keyword evidence="4 6" id="KW-1133">Transmembrane helix</keyword>
<comment type="subcellular location">
    <subcellularLocation>
        <location evidence="1">Membrane</location>
    </subcellularLocation>
</comment>
<dbReference type="Proteomes" id="UP001138500">
    <property type="component" value="Unassembled WGS sequence"/>
</dbReference>
<evidence type="ECO:0000256" key="4">
    <source>
        <dbReference type="ARBA" id="ARBA00022989"/>
    </source>
</evidence>
<dbReference type="GO" id="GO:0016020">
    <property type="term" value="C:membrane"/>
    <property type="evidence" value="ECO:0007669"/>
    <property type="project" value="UniProtKB-SubCell"/>
</dbReference>